<proteinExistence type="inferred from homology"/>
<dbReference type="GO" id="GO:0016614">
    <property type="term" value="F:oxidoreductase activity, acting on CH-OH group of donors"/>
    <property type="evidence" value="ECO:0007669"/>
    <property type="project" value="UniProtKB-ARBA"/>
</dbReference>
<evidence type="ECO:0000256" key="3">
    <source>
        <dbReference type="SAM" id="SignalP"/>
    </source>
</evidence>
<feature type="signal peptide" evidence="3">
    <location>
        <begin position="1"/>
        <end position="22"/>
    </location>
</feature>
<reference evidence="4 5" key="1">
    <citation type="journal article" date="2016" name="Nat. Commun.">
        <title>Extremotolerant tardigrade genome and improved radiotolerance of human cultured cells by tardigrade-unique protein.</title>
        <authorList>
            <person name="Hashimoto T."/>
            <person name="Horikawa D.D."/>
            <person name="Saito Y."/>
            <person name="Kuwahara H."/>
            <person name="Kozuka-Hata H."/>
            <person name="Shin-I T."/>
            <person name="Minakuchi Y."/>
            <person name="Ohishi K."/>
            <person name="Motoyama A."/>
            <person name="Aizu T."/>
            <person name="Enomoto A."/>
            <person name="Kondo K."/>
            <person name="Tanaka S."/>
            <person name="Hara Y."/>
            <person name="Koshikawa S."/>
            <person name="Sagara H."/>
            <person name="Miura T."/>
            <person name="Yokobori S."/>
            <person name="Miyagawa K."/>
            <person name="Suzuki Y."/>
            <person name="Kubo T."/>
            <person name="Oyama M."/>
            <person name="Kohara Y."/>
            <person name="Fujiyama A."/>
            <person name="Arakawa K."/>
            <person name="Katayama T."/>
            <person name="Toyoda A."/>
            <person name="Kunieda T."/>
        </authorList>
    </citation>
    <scope>NUCLEOTIDE SEQUENCE [LARGE SCALE GENOMIC DNA]</scope>
    <source>
        <strain evidence="4 5">YOKOZUNA-1</strain>
    </source>
</reference>
<protein>
    <recommendedName>
        <fullName evidence="6">NAD(P)-binding protein</fullName>
    </recommendedName>
</protein>
<dbReference type="PRINTS" id="PR00081">
    <property type="entry name" value="GDHRDH"/>
</dbReference>
<accession>A0A1D1URH3</accession>
<organism evidence="4 5">
    <name type="scientific">Ramazzottius varieornatus</name>
    <name type="common">Water bear</name>
    <name type="synonym">Tardigrade</name>
    <dbReference type="NCBI Taxonomy" id="947166"/>
    <lineage>
        <taxon>Eukaryota</taxon>
        <taxon>Metazoa</taxon>
        <taxon>Ecdysozoa</taxon>
        <taxon>Tardigrada</taxon>
        <taxon>Eutardigrada</taxon>
        <taxon>Parachela</taxon>
        <taxon>Hypsibioidea</taxon>
        <taxon>Ramazzottiidae</taxon>
        <taxon>Ramazzottius</taxon>
    </lineage>
</organism>
<dbReference type="Gene3D" id="3.40.50.720">
    <property type="entry name" value="NAD(P)-binding Rossmann-like Domain"/>
    <property type="match status" value="2"/>
</dbReference>
<evidence type="ECO:0008006" key="6">
    <source>
        <dbReference type="Google" id="ProtNLM"/>
    </source>
</evidence>
<dbReference type="Pfam" id="PF13561">
    <property type="entry name" value="adh_short_C2"/>
    <property type="match status" value="1"/>
</dbReference>
<evidence type="ECO:0000313" key="4">
    <source>
        <dbReference type="EMBL" id="GAU88778.1"/>
    </source>
</evidence>
<dbReference type="InterPro" id="IPR036291">
    <property type="entry name" value="NAD(P)-bd_dom_sf"/>
</dbReference>
<sequence>MLVAKFLPTAVLLVALATIAAARSMESRQHGAEKQDYQPGLEKDMIVKPIPYSPFYKPAGKLLGKVALITGGDSGIGWSVAIHYCLEGPDVAIACLPEEMEDAAGNSTPLSGRSAVKQMKRSDVVINTASIGAYRGSKGAADYSASEGAVVAFTRSLSSNLVEKGIRVNAVAPGPLWTPLIPGRYPQELFCQTLLTGVCLILAAFQTAENVAQYGMDAPMKRPGEICELGPAYVFLASFDSS</sequence>
<dbReference type="Proteomes" id="UP000186922">
    <property type="component" value="Unassembled WGS sequence"/>
</dbReference>
<dbReference type="PANTHER" id="PTHR48107">
    <property type="entry name" value="NADPH-DEPENDENT ALDEHYDE REDUCTASE-LIKE PROTEIN, CHLOROPLASTIC-RELATED"/>
    <property type="match status" value="1"/>
</dbReference>
<dbReference type="SUPFAM" id="SSF51735">
    <property type="entry name" value="NAD(P)-binding Rossmann-fold domains"/>
    <property type="match status" value="1"/>
</dbReference>
<keyword evidence="2" id="KW-0560">Oxidoreductase</keyword>
<comment type="similarity">
    <text evidence="1">Belongs to the short-chain dehydrogenases/reductases (SDR) family.</text>
</comment>
<keyword evidence="5" id="KW-1185">Reference proteome</keyword>
<dbReference type="PANTHER" id="PTHR48107:SF16">
    <property type="entry name" value="NADPH-DEPENDENT ALDEHYDE REDUCTASE 1, CHLOROPLASTIC"/>
    <property type="match status" value="1"/>
</dbReference>
<dbReference type="OrthoDB" id="37659at2759"/>
<comment type="caution">
    <text evidence="4">The sequence shown here is derived from an EMBL/GenBank/DDBJ whole genome shotgun (WGS) entry which is preliminary data.</text>
</comment>
<dbReference type="EMBL" id="BDGG01000001">
    <property type="protein sequence ID" value="GAU88778.1"/>
    <property type="molecule type" value="Genomic_DNA"/>
</dbReference>
<feature type="chain" id="PRO_5008897541" description="NAD(P)-binding protein" evidence="3">
    <location>
        <begin position="23"/>
        <end position="242"/>
    </location>
</feature>
<dbReference type="InterPro" id="IPR002347">
    <property type="entry name" value="SDR_fam"/>
</dbReference>
<dbReference type="AlphaFoldDB" id="A0A1D1URH3"/>
<evidence type="ECO:0000256" key="2">
    <source>
        <dbReference type="ARBA" id="ARBA00023002"/>
    </source>
</evidence>
<dbReference type="STRING" id="947166.A0A1D1URH3"/>
<name>A0A1D1URH3_RAMVA</name>
<evidence type="ECO:0000256" key="1">
    <source>
        <dbReference type="ARBA" id="ARBA00006484"/>
    </source>
</evidence>
<keyword evidence="3" id="KW-0732">Signal</keyword>
<gene>
    <name evidence="4" type="primary">RvY_01413-1</name>
    <name evidence="4" type="synonym">RvY_01413.1</name>
    <name evidence="4" type="ORF">RvY_01413</name>
</gene>
<evidence type="ECO:0000313" key="5">
    <source>
        <dbReference type="Proteomes" id="UP000186922"/>
    </source>
</evidence>